<gene>
    <name evidence="2" type="ORF">TDIS_1758</name>
</gene>
<keyword evidence="3" id="KW-1185">Reference proteome</keyword>
<dbReference type="Proteomes" id="UP000078390">
    <property type="component" value="Unassembled WGS sequence"/>
</dbReference>
<sequence>MRALTLGYTYQPRKNTSRASTKASGLSLRLSLIFKLVLLLLLVLPWGFAAYRFHQLRGVESEIKRERALKTKLLSEWERLTAEEVIRAKVAPLGLFKPTEKEIIRLP</sequence>
<keyword evidence="1" id="KW-0472">Membrane</keyword>
<dbReference type="EMBL" id="LWLG01000015">
    <property type="protein sequence ID" value="OAQ20132.1"/>
    <property type="molecule type" value="Genomic_DNA"/>
</dbReference>
<protein>
    <recommendedName>
        <fullName evidence="4">Cell division protein FtsL</fullName>
    </recommendedName>
</protein>
<keyword evidence="1" id="KW-0812">Transmembrane</keyword>
<evidence type="ECO:0000313" key="3">
    <source>
        <dbReference type="Proteomes" id="UP000078390"/>
    </source>
</evidence>
<dbReference type="AlphaFoldDB" id="A0A179D3T1"/>
<accession>A0A179D3T1</accession>
<evidence type="ECO:0008006" key="4">
    <source>
        <dbReference type="Google" id="ProtNLM"/>
    </source>
</evidence>
<evidence type="ECO:0000256" key="1">
    <source>
        <dbReference type="SAM" id="Phobius"/>
    </source>
</evidence>
<organism evidence="2 3">
    <name type="scientific">Thermosulfurimonas dismutans</name>
    <dbReference type="NCBI Taxonomy" id="999894"/>
    <lineage>
        <taxon>Bacteria</taxon>
        <taxon>Pseudomonadati</taxon>
        <taxon>Thermodesulfobacteriota</taxon>
        <taxon>Thermodesulfobacteria</taxon>
        <taxon>Thermodesulfobacteriales</taxon>
        <taxon>Thermodesulfobacteriaceae</taxon>
        <taxon>Thermosulfurimonas</taxon>
    </lineage>
</organism>
<proteinExistence type="predicted"/>
<comment type="caution">
    <text evidence="2">The sequence shown here is derived from an EMBL/GenBank/DDBJ whole genome shotgun (WGS) entry which is preliminary data.</text>
</comment>
<dbReference type="STRING" id="999894.TDIS_1758"/>
<reference evidence="2 3" key="1">
    <citation type="submission" date="2016-04" db="EMBL/GenBank/DDBJ databases">
        <title>Genome analysis of Thermosulfurimonas dismutans, the first thermophilic sulfur-disproportionating bacterium of the phylum Thermodesulfobacteria.</title>
        <authorList>
            <person name="Mardanov A.V."/>
            <person name="Beletsky A.V."/>
            <person name="Kadnikov V.V."/>
            <person name="Slobodkin A.I."/>
            <person name="Ravin N.V."/>
        </authorList>
    </citation>
    <scope>NUCLEOTIDE SEQUENCE [LARGE SCALE GENOMIC DNA]</scope>
    <source>
        <strain evidence="2 3">S95</strain>
    </source>
</reference>
<keyword evidence="1" id="KW-1133">Transmembrane helix</keyword>
<name>A0A179D3T1_9BACT</name>
<feature type="transmembrane region" description="Helical" evidence="1">
    <location>
        <begin position="32"/>
        <end position="51"/>
    </location>
</feature>
<dbReference type="RefSeq" id="WP_068671391.1">
    <property type="nucleotide sequence ID" value="NZ_LWLG01000015.1"/>
</dbReference>
<evidence type="ECO:0000313" key="2">
    <source>
        <dbReference type="EMBL" id="OAQ20132.1"/>
    </source>
</evidence>